<dbReference type="KEGG" id="cci:CC1G_12293"/>
<dbReference type="Gene3D" id="3.15.10.20">
    <property type="entry name" value="Activator of Hsp90 ATPase Aha1, N-terminal domain"/>
    <property type="match status" value="1"/>
</dbReference>
<sequence length="331" mass="35291">MALPPSTANWHWKNKNVTPWAKDWLSTELTTVTVTGDNGESASISEVTSVEGDVELGQRKSKLLTIFDVDVRLKWKGKTSSGTDVEGTLQIPEVSHEILCDNLSEFEFKWSLRTASSPEVDAVFKLAKTRLASALETKLAVLPSTMIEVHGKDIYISGSGAATPANGTATPPAPSTSAAAAAPARAPVAPVKKAASKPANTSTVTVEATFQAAADDLFSLLTDEKRIPAWTRNAAVSQAKADTEYSLFGGGVKGKYVSLAPGKEIVQTWALQSPTWPQGHEATLTTTFDQSTDSTKVTFSLAGVPTGMEDELRRNIEGYYVHGFKSIGLCS</sequence>
<dbReference type="EMBL" id="AACS02000002">
    <property type="protein sequence ID" value="EAU88891.2"/>
    <property type="molecule type" value="Genomic_DNA"/>
</dbReference>
<dbReference type="AlphaFoldDB" id="A8NE22"/>
<dbReference type="SMART" id="SM01000">
    <property type="entry name" value="Aha1_N"/>
    <property type="match status" value="1"/>
</dbReference>
<dbReference type="PANTHER" id="PTHR13009:SF22">
    <property type="entry name" value="LD43819P"/>
    <property type="match status" value="1"/>
</dbReference>
<dbReference type="Gene3D" id="3.30.530.20">
    <property type="match status" value="1"/>
</dbReference>
<dbReference type="VEuPathDB" id="FungiDB:CC1G_12293"/>
<dbReference type="GO" id="GO:0005829">
    <property type="term" value="C:cytosol"/>
    <property type="evidence" value="ECO:0007669"/>
    <property type="project" value="TreeGrafter"/>
</dbReference>
<evidence type="ECO:0000256" key="1">
    <source>
        <dbReference type="ARBA" id="ARBA00006817"/>
    </source>
</evidence>
<feature type="domain" description="Activator of Hsp90 ATPase AHSA1-like N-terminal" evidence="2">
    <location>
        <begin position="14"/>
        <end position="152"/>
    </location>
</feature>
<evidence type="ECO:0000313" key="4">
    <source>
        <dbReference type="Proteomes" id="UP000001861"/>
    </source>
</evidence>
<protein>
    <submittedName>
        <fullName evidence="3">Chaperone activator</fullName>
    </submittedName>
</protein>
<dbReference type="GeneID" id="6009413"/>
<dbReference type="Pfam" id="PF08327">
    <property type="entry name" value="AHSA1"/>
    <property type="match status" value="1"/>
</dbReference>
<dbReference type="GO" id="GO:0001671">
    <property type="term" value="F:ATPase activator activity"/>
    <property type="evidence" value="ECO:0007669"/>
    <property type="project" value="InterPro"/>
</dbReference>
<comment type="similarity">
    <text evidence="1">Belongs to the AHA1 family.</text>
</comment>
<dbReference type="HOGENOM" id="CLU_049046_1_0_1"/>
<dbReference type="RefSeq" id="XP_001832924.2">
    <property type="nucleotide sequence ID" value="XM_001832872.2"/>
</dbReference>
<dbReference type="GO" id="GO:0006457">
    <property type="term" value="P:protein folding"/>
    <property type="evidence" value="ECO:0007669"/>
    <property type="project" value="TreeGrafter"/>
</dbReference>
<reference evidence="3 4" key="1">
    <citation type="journal article" date="2010" name="Proc. Natl. Acad. Sci. U.S.A.">
        <title>Insights into evolution of multicellular fungi from the assembled chromosomes of the mushroom Coprinopsis cinerea (Coprinus cinereus).</title>
        <authorList>
            <person name="Stajich J.E."/>
            <person name="Wilke S.K."/>
            <person name="Ahren D."/>
            <person name="Au C.H."/>
            <person name="Birren B.W."/>
            <person name="Borodovsky M."/>
            <person name="Burns C."/>
            <person name="Canback B."/>
            <person name="Casselton L.A."/>
            <person name="Cheng C.K."/>
            <person name="Deng J."/>
            <person name="Dietrich F.S."/>
            <person name="Fargo D.C."/>
            <person name="Farman M.L."/>
            <person name="Gathman A.C."/>
            <person name="Goldberg J."/>
            <person name="Guigo R."/>
            <person name="Hoegger P.J."/>
            <person name="Hooker J.B."/>
            <person name="Huggins A."/>
            <person name="James T.Y."/>
            <person name="Kamada T."/>
            <person name="Kilaru S."/>
            <person name="Kodira C."/>
            <person name="Kues U."/>
            <person name="Kupfer D."/>
            <person name="Kwan H.S."/>
            <person name="Lomsadze A."/>
            <person name="Li W."/>
            <person name="Lilly W.W."/>
            <person name="Ma L.J."/>
            <person name="Mackey A.J."/>
            <person name="Manning G."/>
            <person name="Martin F."/>
            <person name="Muraguchi H."/>
            <person name="Natvig D.O."/>
            <person name="Palmerini H."/>
            <person name="Ramesh M.A."/>
            <person name="Rehmeyer C.J."/>
            <person name="Roe B.A."/>
            <person name="Shenoy N."/>
            <person name="Stanke M."/>
            <person name="Ter-Hovhannisyan V."/>
            <person name="Tunlid A."/>
            <person name="Velagapudi R."/>
            <person name="Vision T.J."/>
            <person name="Zeng Q."/>
            <person name="Zolan M.E."/>
            <person name="Pukkila P.J."/>
        </authorList>
    </citation>
    <scope>NUCLEOTIDE SEQUENCE [LARGE SCALE GENOMIC DNA]</scope>
    <source>
        <strain evidence="4">Okayama-7 / 130 / ATCC MYA-4618 / FGSC 9003</strain>
    </source>
</reference>
<dbReference type="InParanoid" id="A8NE22"/>
<evidence type="ECO:0000259" key="2">
    <source>
        <dbReference type="SMART" id="SM01000"/>
    </source>
</evidence>
<dbReference type="InterPro" id="IPR036338">
    <property type="entry name" value="Aha1"/>
</dbReference>
<dbReference type="CDD" id="cd08892">
    <property type="entry name" value="SRPBCC_Aha1"/>
    <property type="match status" value="1"/>
</dbReference>
<dbReference type="InterPro" id="IPR015310">
    <property type="entry name" value="AHSA1-like_N"/>
</dbReference>
<dbReference type="FunCoup" id="A8NE22">
    <property type="interactions" value="741"/>
</dbReference>
<dbReference type="InterPro" id="IPR013538">
    <property type="entry name" value="ASHA1/2-like_C"/>
</dbReference>
<dbReference type="Proteomes" id="UP000001861">
    <property type="component" value="Unassembled WGS sequence"/>
</dbReference>
<dbReference type="GO" id="GO:0051087">
    <property type="term" value="F:protein-folding chaperone binding"/>
    <property type="evidence" value="ECO:0007669"/>
    <property type="project" value="InterPro"/>
</dbReference>
<proteinExistence type="inferred from homology"/>
<dbReference type="SUPFAM" id="SSF55961">
    <property type="entry name" value="Bet v1-like"/>
    <property type="match status" value="1"/>
</dbReference>
<dbReference type="SUPFAM" id="SSF103111">
    <property type="entry name" value="Activator of Hsp90 ATPase, Aha1"/>
    <property type="match status" value="1"/>
</dbReference>
<dbReference type="PANTHER" id="PTHR13009">
    <property type="entry name" value="HEAT SHOCK PROTEIN 90 HSP90 CO-CHAPERONE AHA-1"/>
    <property type="match status" value="1"/>
</dbReference>
<evidence type="ECO:0000313" key="3">
    <source>
        <dbReference type="EMBL" id="EAU88891.2"/>
    </source>
</evidence>
<dbReference type="InterPro" id="IPR023393">
    <property type="entry name" value="START-like_dom_sf"/>
</dbReference>
<dbReference type="OrthoDB" id="567237at2759"/>
<organism evidence="3 4">
    <name type="scientific">Coprinopsis cinerea (strain Okayama-7 / 130 / ATCC MYA-4618 / FGSC 9003)</name>
    <name type="common">Inky cap fungus</name>
    <name type="synonym">Hormographiella aspergillata</name>
    <dbReference type="NCBI Taxonomy" id="240176"/>
    <lineage>
        <taxon>Eukaryota</taxon>
        <taxon>Fungi</taxon>
        <taxon>Dikarya</taxon>
        <taxon>Basidiomycota</taxon>
        <taxon>Agaricomycotina</taxon>
        <taxon>Agaricomycetes</taxon>
        <taxon>Agaricomycetidae</taxon>
        <taxon>Agaricales</taxon>
        <taxon>Agaricineae</taxon>
        <taxon>Psathyrellaceae</taxon>
        <taxon>Coprinopsis</taxon>
    </lineage>
</organism>
<gene>
    <name evidence="3" type="ORF">CC1G_12293</name>
</gene>
<comment type="caution">
    <text evidence="3">The sequence shown here is derived from an EMBL/GenBank/DDBJ whole genome shotgun (WGS) entry which is preliminary data.</text>
</comment>
<dbReference type="STRING" id="240176.A8NE22"/>
<name>A8NE22_COPC7</name>
<dbReference type="Pfam" id="PF09229">
    <property type="entry name" value="Aha1_N"/>
    <property type="match status" value="1"/>
</dbReference>
<dbReference type="eggNOG" id="KOG2936">
    <property type="taxonomic scope" value="Eukaryota"/>
</dbReference>
<dbReference type="OMA" id="GDCEVNQ"/>
<keyword evidence="4" id="KW-1185">Reference proteome</keyword>
<accession>A8NE22</accession>